<evidence type="ECO:0000256" key="1">
    <source>
        <dbReference type="ARBA" id="ARBA00004623"/>
    </source>
</evidence>
<dbReference type="Gene3D" id="3.30.200.20">
    <property type="entry name" value="Phosphorylase Kinase, domain 1"/>
    <property type="match status" value="1"/>
</dbReference>
<dbReference type="InterPro" id="IPR000719">
    <property type="entry name" value="Prot_kinase_dom"/>
</dbReference>
<reference evidence="12" key="1">
    <citation type="journal article" date="2020" name="Stud. Mycol.">
        <title>101 Dothideomycetes genomes: a test case for predicting lifestyles and emergence of pathogens.</title>
        <authorList>
            <person name="Haridas S."/>
            <person name="Albert R."/>
            <person name="Binder M."/>
            <person name="Bloem J."/>
            <person name="Labutti K."/>
            <person name="Salamov A."/>
            <person name="Andreopoulos B."/>
            <person name="Baker S."/>
            <person name="Barry K."/>
            <person name="Bills G."/>
            <person name="Bluhm B."/>
            <person name="Cannon C."/>
            <person name="Castanera R."/>
            <person name="Culley D."/>
            <person name="Daum C."/>
            <person name="Ezra D."/>
            <person name="Gonzalez J."/>
            <person name="Henrissat B."/>
            <person name="Kuo A."/>
            <person name="Liang C."/>
            <person name="Lipzen A."/>
            <person name="Lutzoni F."/>
            <person name="Magnuson J."/>
            <person name="Mondo S."/>
            <person name="Nolan M."/>
            <person name="Ohm R."/>
            <person name="Pangilinan J."/>
            <person name="Park H.-J."/>
            <person name="Ramirez L."/>
            <person name="Alfaro M."/>
            <person name="Sun H."/>
            <person name="Tritt A."/>
            <person name="Yoshinaga Y."/>
            <person name="Zwiers L.-H."/>
            <person name="Turgeon B."/>
            <person name="Goodwin S."/>
            <person name="Spatafora J."/>
            <person name="Crous P."/>
            <person name="Grigoriev I."/>
        </authorList>
    </citation>
    <scope>NUCLEOTIDE SEQUENCE</scope>
    <source>
        <strain evidence="12">CBS 123094</strain>
    </source>
</reference>
<evidence type="ECO:0000256" key="3">
    <source>
        <dbReference type="ARBA" id="ARBA00022527"/>
    </source>
</evidence>
<dbReference type="GO" id="GO:0005524">
    <property type="term" value="F:ATP binding"/>
    <property type="evidence" value="ECO:0007669"/>
    <property type="project" value="UniProtKB-KW"/>
</dbReference>
<dbReference type="EC" id="2.7.11.1" evidence="2"/>
<evidence type="ECO:0000256" key="7">
    <source>
        <dbReference type="ARBA" id="ARBA00022840"/>
    </source>
</evidence>
<dbReference type="PROSITE" id="PS50011">
    <property type="entry name" value="PROTEIN_KINASE_DOM"/>
    <property type="match status" value="1"/>
</dbReference>
<dbReference type="AlphaFoldDB" id="A0A6A5WNJ8"/>
<evidence type="ECO:0000256" key="8">
    <source>
        <dbReference type="ARBA" id="ARBA00030237"/>
    </source>
</evidence>
<comment type="catalytic activity">
    <reaction evidence="10">
        <text>L-seryl-[protein] + ATP = O-phospho-L-seryl-[protein] + ADP + H(+)</text>
        <dbReference type="Rhea" id="RHEA:17989"/>
        <dbReference type="Rhea" id="RHEA-COMP:9863"/>
        <dbReference type="Rhea" id="RHEA-COMP:11604"/>
        <dbReference type="ChEBI" id="CHEBI:15378"/>
        <dbReference type="ChEBI" id="CHEBI:29999"/>
        <dbReference type="ChEBI" id="CHEBI:30616"/>
        <dbReference type="ChEBI" id="CHEBI:83421"/>
        <dbReference type="ChEBI" id="CHEBI:456216"/>
        <dbReference type="EC" id="2.7.11.1"/>
    </reaction>
</comment>
<dbReference type="CDD" id="cd00180">
    <property type="entry name" value="PKc"/>
    <property type="match status" value="1"/>
</dbReference>
<organism evidence="12 13">
    <name type="scientific">Amniculicola lignicola CBS 123094</name>
    <dbReference type="NCBI Taxonomy" id="1392246"/>
    <lineage>
        <taxon>Eukaryota</taxon>
        <taxon>Fungi</taxon>
        <taxon>Dikarya</taxon>
        <taxon>Ascomycota</taxon>
        <taxon>Pezizomycotina</taxon>
        <taxon>Dothideomycetes</taxon>
        <taxon>Pleosporomycetidae</taxon>
        <taxon>Pleosporales</taxon>
        <taxon>Amniculicolaceae</taxon>
        <taxon>Amniculicola</taxon>
    </lineage>
</organism>
<sequence>MWLGLSQLTIFKPVESRLNLLYTHLCARKGVKRRMEAALDPDVDPTTFAMLTPSNAKAKVMFSAVAESLLQHSQQNRPAFAKFMSIGLKQSYDPEAALHLRQFDREVAGDSDSITEADTDTEEANAHSNHIWRGAYTFSLNNRDAYVDSVWLAGKGRGGVDDSVDIRLTLQSDKRANNVRGKHARFQLGLNGHMQISIANTRDLYLAVDGNQVDARTPRHIATPTAKVQAGDLVYDFVYTPYARSAEFTRIRNAYVEKAHSLDDVLSLSMTPTPHALLRTIGQWALGKNLGKGAAGKVYSAVNDRGEVVAIKHVSNTRRTAQSVSDEVQTLRSLTHEARQADYKHILALKELLPDNIEQNLTTDTFQDVYMVLTPACPRTLADYHSAQFPADNYVALLRDSLLALQFLHSRRWLHRDLKPANIGIYSNRAILLDFGGAIQLPDGEHIPASPGTHGTIGYLSPERERTQYGTADDVWALGVSLFEAFFRRHPWRQSVNPWRFDQVRHLGHFREYELFAHNQLRHASPDSLHNLLSSMLRHEWSACNLGARIHVEEALQHLVFNILDKDIEPIEKRVKTERFYFTKKYST</sequence>
<evidence type="ECO:0000256" key="2">
    <source>
        <dbReference type="ARBA" id="ARBA00012513"/>
    </source>
</evidence>
<keyword evidence="13" id="KW-1185">Reference proteome</keyword>
<dbReference type="GO" id="GO:0005829">
    <property type="term" value="C:cytosol"/>
    <property type="evidence" value="ECO:0007669"/>
    <property type="project" value="TreeGrafter"/>
</dbReference>
<comment type="catalytic activity">
    <reaction evidence="9">
        <text>L-threonyl-[protein] + ATP = O-phospho-L-threonyl-[protein] + ADP + H(+)</text>
        <dbReference type="Rhea" id="RHEA:46608"/>
        <dbReference type="Rhea" id="RHEA-COMP:11060"/>
        <dbReference type="Rhea" id="RHEA-COMP:11605"/>
        <dbReference type="ChEBI" id="CHEBI:15378"/>
        <dbReference type="ChEBI" id="CHEBI:30013"/>
        <dbReference type="ChEBI" id="CHEBI:30616"/>
        <dbReference type="ChEBI" id="CHEBI:61977"/>
        <dbReference type="ChEBI" id="CHEBI:456216"/>
        <dbReference type="EC" id="2.7.11.1"/>
    </reaction>
</comment>
<keyword evidence="6 12" id="KW-0418">Kinase</keyword>
<evidence type="ECO:0000313" key="13">
    <source>
        <dbReference type="Proteomes" id="UP000799779"/>
    </source>
</evidence>
<evidence type="ECO:0000256" key="5">
    <source>
        <dbReference type="ARBA" id="ARBA00022741"/>
    </source>
</evidence>
<evidence type="ECO:0000256" key="6">
    <source>
        <dbReference type="ARBA" id="ARBA00022777"/>
    </source>
</evidence>
<dbReference type="OrthoDB" id="5979581at2759"/>
<comment type="subcellular location">
    <subcellularLocation>
        <location evidence="1">Preautophagosomal structure membrane</location>
        <topology evidence="1">Peripheral membrane protein</topology>
    </subcellularLocation>
</comment>
<dbReference type="GO" id="GO:0034045">
    <property type="term" value="C:phagophore assembly site membrane"/>
    <property type="evidence" value="ECO:0007669"/>
    <property type="project" value="UniProtKB-SubCell"/>
</dbReference>
<dbReference type="GO" id="GO:0004674">
    <property type="term" value="F:protein serine/threonine kinase activity"/>
    <property type="evidence" value="ECO:0007669"/>
    <property type="project" value="UniProtKB-KW"/>
</dbReference>
<evidence type="ECO:0000256" key="9">
    <source>
        <dbReference type="ARBA" id="ARBA00047899"/>
    </source>
</evidence>
<dbReference type="Gene3D" id="1.10.510.10">
    <property type="entry name" value="Transferase(Phosphotransferase) domain 1"/>
    <property type="match status" value="1"/>
</dbReference>
<keyword evidence="4" id="KW-0808">Transferase</keyword>
<dbReference type="SUPFAM" id="SSF56112">
    <property type="entry name" value="Protein kinase-like (PK-like)"/>
    <property type="match status" value="1"/>
</dbReference>
<keyword evidence="5" id="KW-0547">Nucleotide-binding</keyword>
<dbReference type="InterPro" id="IPR045269">
    <property type="entry name" value="Atg1-like"/>
</dbReference>
<dbReference type="PANTHER" id="PTHR24348:SF22">
    <property type="entry name" value="NON-SPECIFIC SERINE_THREONINE PROTEIN KINASE"/>
    <property type="match status" value="1"/>
</dbReference>
<dbReference type="Pfam" id="PF00069">
    <property type="entry name" value="Pkinase"/>
    <property type="match status" value="1"/>
</dbReference>
<name>A0A6A5WNJ8_9PLEO</name>
<keyword evidence="7" id="KW-0067">ATP-binding</keyword>
<feature type="domain" description="Protein kinase" evidence="11">
    <location>
        <begin position="284"/>
        <end position="561"/>
    </location>
</feature>
<evidence type="ECO:0000313" key="12">
    <source>
        <dbReference type="EMBL" id="KAF1999186.1"/>
    </source>
</evidence>
<dbReference type="GO" id="GO:0005776">
    <property type="term" value="C:autophagosome"/>
    <property type="evidence" value="ECO:0007669"/>
    <property type="project" value="TreeGrafter"/>
</dbReference>
<dbReference type="SMART" id="SM00220">
    <property type="entry name" value="S_TKc"/>
    <property type="match status" value="1"/>
</dbReference>
<evidence type="ECO:0000256" key="10">
    <source>
        <dbReference type="ARBA" id="ARBA00048679"/>
    </source>
</evidence>
<dbReference type="Proteomes" id="UP000799779">
    <property type="component" value="Unassembled WGS sequence"/>
</dbReference>
<accession>A0A6A5WNJ8</accession>
<keyword evidence="3" id="KW-0723">Serine/threonine-protein kinase</keyword>
<dbReference type="EMBL" id="ML977597">
    <property type="protein sequence ID" value="KAF1999186.1"/>
    <property type="molecule type" value="Genomic_DNA"/>
</dbReference>
<dbReference type="GO" id="GO:0000045">
    <property type="term" value="P:autophagosome assembly"/>
    <property type="evidence" value="ECO:0007669"/>
    <property type="project" value="TreeGrafter"/>
</dbReference>
<dbReference type="InterPro" id="IPR011009">
    <property type="entry name" value="Kinase-like_dom_sf"/>
</dbReference>
<evidence type="ECO:0000259" key="11">
    <source>
        <dbReference type="PROSITE" id="PS50011"/>
    </source>
</evidence>
<proteinExistence type="predicted"/>
<protein>
    <recommendedName>
        <fullName evidence="2">non-specific serine/threonine protein kinase</fullName>
        <ecNumber evidence="2">2.7.11.1</ecNumber>
    </recommendedName>
    <alternativeName>
        <fullName evidence="8">Autophagy-related protein 1</fullName>
    </alternativeName>
</protein>
<dbReference type="GO" id="GO:0010506">
    <property type="term" value="P:regulation of autophagy"/>
    <property type="evidence" value="ECO:0007669"/>
    <property type="project" value="InterPro"/>
</dbReference>
<evidence type="ECO:0000256" key="4">
    <source>
        <dbReference type="ARBA" id="ARBA00022679"/>
    </source>
</evidence>
<gene>
    <name evidence="12" type="ORF">P154DRAFT_564152</name>
</gene>
<dbReference type="PANTHER" id="PTHR24348">
    <property type="entry name" value="SERINE/THREONINE-PROTEIN KINASE UNC-51-RELATED"/>
    <property type="match status" value="1"/>
</dbReference>